<comment type="catalytic activity">
    <reaction evidence="6">
        <text>a 2'-deoxyadenosine in DNA + S-adenosyl-L-methionine = an N(6)-methyl-2'-deoxyadenosine in DNA + S-adenosyl-L-homocysteine + H(+)</text>
        <dbReference type="Rhea" id="RHEA:15197"/>
        <dbReference type="Rhea" id="RHEA-COMP:12418"/>
        <dbReference type="Rhea" id="RHEA-COMP:12419"/>
        <dbReference type="ChEBI" id="CHEBI:15378"/>
        <dbReference type="ChEBI" id="CHEBI:57856"/>
        <dbReference type="ChEBI" id="CHEBI:59789"/>
        <dbReference type="ChEBI" id="CHEBI:90615"/>
        <dbReference type="ChEBI" id="CHEBI:90616"/>
        <dbReference type="EC" id="2.1.1.72"/>
    </reaction>
</comment>
<evidence type="ECO:0000256" key="4">
    <source>
        <dbReference type="ARBA" id="ARBA00022679"/>
    </source>
</evidence>
<evidence type="ECO:0000256" key="5">
    <source>
        <dbReference type="ARBA" id="ARBA00022691"/>
    </source>
</evidence>
<keyword evidence="8" id="KW-0540">Nuclease</keyword>
<proteinExistence type="inferred from homology"/>
<dbReference type="PIRSF" id="PIRSF000398">
    <property type="entry name" value="M_m6A_EcoRV"/>
    <property type="match status" value="1"/>
</dbReference>
<evidence type="ECO:0000313" key="9">
    <source>
        <dbReference type="Proteomes" id="UP000253075"/>
    </source>
</evidence>
<evidence type="ECO:0000256" key="7">
    <source>
        <dbReference type="PIRSR" id="PIRSR000398-1"/>
    </source>
</evidence>
<comment type="similarity">
    <text evidence="1">Belongs to the N(4)/N(6)-methyltransferase family.</text>
</comment>
<name>A0ABD7G129_AERHY</name>
<dbReference type="Gene3D" id="3.40.50.150">
    <property type="entry name" value="Vaccinia Virus protein VP39"/>
    <property type="match status" value="1"/>
</dbReference>
<keyword evidence="8" id="KW-0378">Hydrolase</keyword>
<protein>
    <recommendedName>
        <fullName evidence="2">site-specific DNA-methyltransferase (adenine-specific)</fullName>
        <ecNumber evidence="2">2.1.1.72</ecNumber>
    </recommendedName>
</protein>
<keyword evidence="3" id="KW-0489">Methyltransferase</keyword>
<feature type="binding site" evidence="7">
    <location>
        <position position="69"/>
    </location>
    <ligand>
        <name>S-adenosyl-L-methionine</name>
        <dbReference type="ChEBI" id="CHEBI:59789"/>
    </ligand>
</feature>
<sequence>MEGSKKARAQAHFDDVQAVPLVPWVGGKRRLAPHILPLLPEHTCYVEPFAGAAGLFFSKPPSKVEVLNDVNGDLVCLYRVVQHHLDEFMRQFRWSLTSRQMYTWLRETKPDTLTDIQRAARFFYLQKLAFGGKVDGQTYGTSTTAPMRLNLLRLEEDLSAAHLRLHQVNIENLDWHACITRYDREHTLFFCDPPYYGTEGYGVEFGLEQYDRLAELLRTMKGKAAVTVNDIPAMRQAFKGLTMKSLAIRYTLGKSGAGRQERGELLVMNYKPGG</sequence>
<evidence type="ECO:0000313" key="8">
    <source>
        <dbReference type="EMBL" id="RCF42754.1"/>
    </source>
</evidence>
<dbReference type="PRINTS" id="PR00505">
    <property type="entry name" value="D12N6MTFRASE"/>
</dbReference>
<reference evidence="9" key="2">
    <citation type="submission" date="2018-02" db="EMBL/GenBank/DDBJ databases">
        <title>Phenotypic characterization and whole genome analysis of multidrug-resistant, extended-spectrum beta-lactamase-producing bacteria isolated from dogs in Germany.</title>
        <authorList>
            <person name="Williamson C."/>
        </authorList>
    </citation>
    <scope>NUCLEOTIDE SEQUENCE [LARGE SCALE GENOMIC DNA]</scope>
    <source>
        <strain evidence="9">AFG_SD03_1510_Ahy_093</strain>
    </source>
</reference>
<dbReference type="GO" id="GO:0009007">
    <property type="term" value="F:site-specific DNA-methyltransferase (adenine-specific) activity"/>
    <property type="evidence" value="ECO:0007669"/>
    <property type="project" value="UniProtKB-EC"/>
</dbReference>
<evidence type="ECO:0000256" key="1">
    <source>
        <dbReference type="ARBA" id="ARBA00006594"/>
    </source>
</evidence>
<comment type="caution">
    <text evidence="8">The sequence shown here is derived from an EMBL/GenBank/DDBJ whole genome shotgun (WGS) entry which is preliminary data.</text>
</comment>
<evidence type="ECO:0000256" key="2">
    <source>
        <dbReference type="ARBA" id="ARBA00011900"/>
    </source>
</evidence>
<dbReference type="GO" id="GO:0032259">
    <property type="term" value="P:methylation"/>
    <property type="evidence" value="ECO:0007669"/>
    <property type="project" value="UniProtKB-KW"/>
</dbReference>
<keyword evidence="5" id="KW-0949">S-adenosyl-L-methionine</keyword>
<keyword evidence="4" id="KW-0808">Transferase</keyword>
<dbReference type="SUPFAM" id="SSF53335">
    <property type="entry name" value="S-adenosyl-L-methionine-dependent methyltransferases"/>
    <property type="match status" value="1"/>
</dbReference>
<feature type="binding site" evidence="7">
    <location>
        <position position="24"/>
    </location>
    <ligand>
        <name>S-adenosyl-L-methionine</name>
        <dbReference type="ChEBI" id="CHEBI:59789"/>
    </ligand>
</feature>
<evidence type="ECO:0000256" key="3">
    <source>
        <dbReference type="ARBA" id="ARBA00022603"/>
    </source>
</evidence>
<feature type="binding site" evidence="7">
    <location>
        <position position="192"/>
    </location>
    <ligand>
        <name>S-adenosyl-L-methionine</name>
        <dbReference type="ChEBI" id="CHEBI:59789"/>
    </ligand>
</feature>
<dbReference type="Proteomes" id="UP000253075">
    <property type="component" value="Unassembled WGS sequence"/>
</dbReference>
<dbReference type="Pfam" id="PF02086">
    <property type="entry name" value="MethyltransfD12"/>
    <property type="match status" value="1"/>
</dbReference>
<dbReference type="InterPro" id="IPR023095">
    <property type="entry name" value="Ade_MeTrfase_dom_2"/>
</dbReference>
<accession>A0ABD7G129</accession>
<evidence type="ECO:0000256" key="6">
    <source>
        <dbReference type="ARBA" id="ARBA00047942"/>
    </source>
</evidence>
<keyword evidence="8" id="KW-0255">Endonuclease</keyword>
<dbReference type="InterPro" id="IPR012263">
    <property type="entry name" value="M_m6A_EcoRV"/>
</dbReference>
<dbReference type="AlphaFoldDB" id="A0ABD7G129"/>
<dbReference type="InterPro" id="IPR012327">
    <property type="entry name" value="MeTrfase_D12"/>
</dbReference>
<dbReference type="InterPro" id="IPR029063">
    <property type="entry name" value="SAM-dependent_MTases_sf"/>
</dbReference>
<dbReference type="EMBL" id="PUTQ01000050">
    <property type="protein sequence ID" value="RCF42754.1"/>
    <property type="molecule type" value="Genomic_DNA"/>
</dbReference>
<dbReference type="NCBIfam" id="TIGR00571">
    <property type="entry name" value="dam"/>
    <property type="match status" value="1"/>
</dbReference>
<feature type="binding site" evidence="7">
    <location>
        <position position="28"/>
    </location>
    <ligand>
        <name>S-adenosyl-L-methionine</name>
        <dbReference type="ChEBI" id="CHEBI:59789"/>
    </ligand>
</feature>
<organism evidence="8 9">
    <name type="scientific">Aeromonas hydrophila</name>
    <dbReference type="NCBI Taxonomy" id="644"/>
    <lineage>
        <taxon>Bacteria</taxon>
        <taxon>Pseudomonadati</taxon>
        <taxon>Pseudomonadota</taxon>
        <taxon>Gammaproteobacteria</taxon>
        <taxon>Aeromonadales</taxon>
        <taxon>Aeromonadaceae</taxon>
        <taxon>Aeromonas</taxon>
    </lineage>
</organism>
<dbReference type="PANTHER" id="PTHR30481">
    <property type="entry name" value="DNA ADENINE METHYLASE"/>
    <property type="match status" value="1"/>
</dbReference>
<dbReference type="RefSeq" id="WP_113996044.1">
    <property type="nucleotide sequence ID" value="NZ_PUTQ01000050.1"/>
</dbReference>
<gene>
    <name evidence="8" type="ORF">C6C11_22850</name>
</gene>
<dbReference type="EC" id="2.1.1.72" evidence="2"/>
<dbReference type="PANTHER" id="PTHR30481:SF4">
    <property type="entry name" value="SITE-SPECIFIC DNA-METHYLTRANSFERASE (ADENINE-SPECIFIC)"/>
    <property type="match status" value="1"/>
</dbReference>
<dbReference type="GO" id="GO:0004519">
    <property type="term" value="F:endonuclease activity"/>
    <property type="evidence" value="ECO:0007669"/>
    <property type="project" value="UniProtKB-KW"/>
</dbReference>
<reference evidence="8 9" key="1">
    <citation type="journal article" date="2018" name="PLoS ONE">
        <title>Phenotypic characterization and whole genome analysis of extended-spectrum beta-lactamase-producing bacteria isolated from dogs in Germany.</title>
        <authorList>
            <person name="Boehmer T."/>
            <person name="Vogler A.J."/>
            <person name="Thomas A."/>
            <person name="Sauer S."/>
            <person name="Hergenroether M."/>
            <person name="Straubinger R.K."/>
            <person name="Birdsell D."/>
            <person name="Keim P."/>
            <person name="Sahl J.W."/>
            <person name="Williamson C.H."/>
            <person name="Riehm J.M."/>
        </authorList>
    </citation>
    <scope>NUCLEOTIDE SEQUENCE [LARGE SCALE GENOMIC DNA]</scope>
    <source>
        <strain evidence="8 9">AFG_SD03_1510_Ahy_093</strain>
    </source>
</reference>
<dbReference type="Gene3D" id="1.10.1020.10">
    <property type="entry name" value="Adenine-specific Methyltransferase, Domain 2"/>
    <property type="match status" value="1"/>
</dbReference>